<keyword evidence="7" id="KW-0812">Transmembrane</keyword>
<keyword evidence="7" id="KW-1133">Transmembrane helix</keyword>
<keyword evidence="3 5" id="KW-0106">Calcium</keyword>
<dbReference type="GO" id="GO:0016342">
    <property type="term" value="C:catenin complex"/>
    <property type="evidence" value="ECO:0007669"/>
    <property type="project" value="TreeGrafter"/>
</dbReference>
<evidence type="ECO:0000256" key="2">
    <source>
        <dbReference type="ARBA" id="ARBA00022737"/>
    </source>
</evidence>
<dbReference type="InterPro" id="IPR020894">
    <property type="entry name" value="Cadherin_CS"/>
</dbReference>
<dbReference type="GO" id="GO:0007156">
    <property type="term" value="P:homophilic cell adhesion via plasma membrane adhesion molecules"/>
    <property type="evidence" value="ECO:0007669"/>
    <property type="project" value="InterPro"/>
</dbReference>
<dbReference type="GO" id="GO:0016477">
    <property type="term" value="P:cell migration"/>
    <property type="evidence" value="ECO:0007669"/>
    <property type="project" value="TreeGrafter"/>
</dbReference>
<dbReference type="Pfam" id="PF00028">
    <property type="entry name" value="Cadherin"/>
    <property type="match status" value="3"/>
</dbReference>
<dbReference type="PROSITE" id="PS50268">
    <property type="entry name" value="CADHERIN_2"/>
    <property type="match status" value="4"/>
</dbReference>
<feature type="domain" description="Cadherin" evidence="8">
    <location>
        <begin position="272"/>
        <end position="396"/>
    </location>
</feature>
<feature type="domain" description="Cadherin" evidence="8">
    <location>
        <begin position="106"/>
        <end position="264"/>
    </location>
</feature>
<dbReference type="GO" id="GO:0045296">
    <property type="term" value="F:cadherin binding"/>
    <property type="evidence" value="ECO:0007669"/>
    <property type="project" value="TreeGrafter"/>
</dbReference>
<accession>A0A8E0VEI4</accession>
<dbReference type="InterPro" id="IPR039808">
    <property type="entry name" value="Cadherin"/>
</dbReference>
<evidence type="ECO:0000256" key="6">
    <source>
        <dbReference type="SAM" id="MobiDB-lite"/>
    </source>
</evidence>
<dbReference type="GO" id="GO:0008013">
    <property type="term" value="F:beta-catenin binding"/>
    <property type="evidence" value="ECO:0007669"/>
    <property type="project" value="TreeGrafter"/>
</dbReference>
<gene>
    <name evidence="9" type="ORF">FBUS_02709</name>
</gene>
<feature type="compositionally biased region" description="Polar residues" evidence="6">
    <location>
        <begin position="573"/>
        <end position="595"/>
    </location>
</feature>
<keyword evidence="2" id="KW-0677">Repeat</keyword>
<protein>
    <submittedName>
        <fullName evidence="9">Cadherin tumor suppressor</fullName>
    </submittedName>
</protein>
<comment type="subcellular location">
    <subcellularLocation>
        <location evidence="1">Membrane</location>
    </subcellularLocation>
</comment>
<dbReference type="SMART" id="SM00112">
    <property type="entry name" value="CA"/>
    <property type="match status" value="4"/>
</dbReference>
<dbReference type="EMBL" id="LUCM01010741">
    <property type="protein sequence ID" value="KAA0185054.1"/>
    <property type="molecule type" value="Genomic_DNA"/>
</dbReference>
<dbReference type="CDD" id="cd11304">
    <property type="entry name" value="Cadherin_repeat"/>
    <property type="match status" value="3"/>
</dbReference>
<dbReference type="PANTHER" id="PTHR24027">
    <property type="entry name" value="CADHERIN-23"/>
    <property type="match status" value="1"/>
</dbReference>
<comment type="caution">
    <text evidence="9">The sequence shown here is derived from an EMBL/GenBank/DDBJ whole genome shotgun (WGS) entry which is preliminary data.</text>
</comment>
<dbReference type="PROSITE" id="PS00232">
    <property type="entry name" value="CADHERIN_1"/>
    <property type="match status" value="1"/>
</dbReference>
<organism evidence="9 10">
    <name type="scientific">Fasciolopsis buskii</name>
    <dbReference type="NCBI Taxonomy" id="27845"/>
    <lineage>
        <taxon>Eukaryota</taxon>
        <taxon>Metazoa</taxon>
        <taxon>Spiralia</taxon>
        <taxon>Lophotrochozoa</taxon>
        <taxon>Platyhelminthes</taxon>
        <taxon>Trematoda</taxon>
        <taxon>Digenea</taxon>
        <taxon>Plagiorchiida</taxon>
        <taxon>Echinostomata</taxon>
        <taxon>Echinostomatoidea</taxon>
        <taxon>Fasciolidae</taxon>
        <taxon>Fasciolopsis</taxon>
    </lineage>
</organism>
<reference evidence="9" key="1">
    <citation type="submission" date="2019-05" db="EMBL/GenBank/DDBJ databases">
        <title>Annotation for the trematode Fasciolopsis buski.</title>
        <authorList>
            <person name="Choi Y.-J."/>
        </authorList>
    </citation>
    <scope>NUCLEOTIDE SEQUENCE</scope>
    <source>
        <strain evidence="9">HT</strain>
        <tissue evidence="9">Whole worm</tissue>
    </source>
</reference>
<dbReference type="Proteomes" id="UP000728185">
    <property type="component" value="Unassembled WGS sequence"/>
</dbReference>
<keyword evidence="4 7" id="KW-0472">Membrane</keyword>
<evidence type="ECO:0000256" key="5">
    <source>
        <dbReference type="PROSITE-ProRule" id="PRU00043"/>
    </source>
</evidence>
<evidence type="ECO:0000256" key="7">
    <source>
        <dbReference type="SAM" id="Phobius"/>
    </source>
</evidence>
<dbReference type="InterPro" id="IPR015919">
    <property type="entry name" value="Cadherin-like_sf"/>
</dbReference>
<proteinExistence type="predicted"/>
<dbReference type="InterPro" id="IPR002126">
    <property type="entry name" value="Cadherin-like_dom"/>
</dbReference>
<feature type="transmembrane region" description="Helical" evidence="7">
    <location>
        <begin position="773"/>
        <end position="797"/>
    </location>
</feature>
<evidence type="ECO:0000256" key="1">
    <source>
        <dbReference type="ARBA" id="ARBA00004370"/>
    </source>
</evidence>
<dbReference type="PRINTS" id="PR00205">
    <property type="entry name" value="CADHERIN"/>
</dbReference>
<evidence type="ECO:0000256" key="3">
    <source>
        <dbReference type="ARBA" id="ARBA00022837"/>
    </source>
</evidence>
<dbReference type="SUPFAM" id="SSF49313">
    <property type="entry name" value="Cadherin-like"/>
    <property type="match status" value="4"/>
</dbReference>
<dbReference type="Gene3D" id="2.60.40.60">
    <property type="entry name" value="Cadherins"/>
    <property type="match status" value="5"/>
</dbReference>
<keyword evidence="10" id="KW-1185">Reference proteome</keyword>
<evidence type="ECO:0000259" key="8">
    <source>
        <dbReference type="PROSITE" id="PS50268"/>
    </source>
</evidence>
<feature type="region of interest" description="Disordered" evidence="6">
    <location>
        <begin position="817"/>
        <end position="842"/>
    </location>
</feature>
<feature type="domain" description="Cadherin" evidence="8">
    <location>
        <begin position="397"/>
        <end position="618"/>
    </location>
</feature>
<sequence length="1202" mass="131080">NPPKIGILSGVHEVNILVSFHSFLTSFYFFLPLSICKQVIAKDSAPEPYTLTGTAMVEITLTDENDEAPIIHVMLLQPPSGGEIRNILASVDVTNHPISVGAAAKFMGEYHTSITENPPPESIIAYVQVIDRDHHGQDQVHCRLGPTDNFTLQLDSVGTQYAPPSSAASALPFPSSSSSSSLSSGYLTNYAGTLGDTSNVLNRQDFRLVTEAGLNGYGNAFHPLDREVTPIQRVTITCTDSVGNAAYVLIHVSLIDENDYEPEFIGGGQFAFQVPENQELNDGKPLWLGRILATDRDVGDNALITYQLLHEENGFDFSGPLSDGIVASESRSSRWFELDSQTGNLYAKTVFDREAAPSGGVYKLNVLAIDNGSPRLTSTATVEVFILDVNDWAPQFTRDVYTFSVPEDARIQEVIGAVEAVDRDADSQGKITYHLVPTSRRNRDLDELGQAETYKTRMKRGAEIERNDIASYELHNNGITLHEITEVVDDSVDSKIKQSVDSKGNRSNADAPDLGPYYASVGLDRNIPGYFSIDRLTGKIRLIRQLDRESIAFFSLEVVATDKPPVSLLPVRHQTTGSSTDSKNQTTMTRAQSGAQSLSTTTTVVIVVTDVNDNAPIFRRPNTSTAIQLRVQETLGRQLLIVEATDADEGENARVTYHIRSEVPPPPEGPGSGFFAVDEMSGVLFLAKTLNASATHRLVIEACDNGVGGTRQCTLSPSIRITVTDQDGSNGDASPYQVRPVGVGPNPELPFDLDTIAVQRVNPNLQTGRRNELVIVCLVVVFSVLLLATIILVACLIHRRGGRSWIMGQSNESNADVPSAYAKDSLPPKPALTGGLNTEPWLEENSHHDQTNVALDIKLEASKSVQYDHPNDMKYLGRENMMSGVAYPVPTAGYLPHSSAIKLLSPATVPGPGTVDGQTIHLSTQMAPIRFRPLHSPPMDYISNGLDRHGTVMMPRSPPSAEINELLTQSSYKPPSPDYQSLDVIWPQIPRPDNGPSNRAGRYRNPLAVHQTAYAMGHRNPGCYSGSKGVDHPDHGLLFNASTKEMLCISDATHSYYEITGANQGQTASQYPHTVKLRSRDVNGENGEMLEDWTRTKPGSTIRHKAFTSAATLGRPGTGKGRRQTITKGDSLHSSKAGELALYANKKHTITSEVNEQYDEMLHADTGSHETHKTSVNAEDSAYCTKPSGQYTYQTYREGTFV</sequence>
<evidence type="ECO:0000313" key="10">
    <source>
        <dbReference type="Proteomes" id="UP000728185"/>
    </source>
</evidence>
<evidence type="ECO:0000313" key="9">
    <source>
        <dbReference type="EMBL" id="KAA0185054.1"/>
    </source>
</evidence>
<evidence type="ECO:0000256" key="4">
    <source>
        <dbReference type="ARBA" id="ARBA00023136"/>
    </source>
</evidence>
<dbReference type="GO" id="GO:0005509">
    <property type="term" value="F:calcium ion binding"/>
    <property type="evidence" value="ECO:0007669"/>
    <property type="project" value="UniProtKB-UniRule"/>
</dbReference>
<feature type="region of interest" description="Disordered" evidence="6">
    <location>
        <begin position="569"/>
        <end position="595"/>
    </location>
</feature>
<dbReference type="PANTHER" id="PTHR24027:SF438">
    <property type="entry name" value="CADHERIN 23"/>
    <property type="match status" value="1"/>
</dbReference>
<feature type="domain" description="Cadherin" evidence="8">
    <location>
        <begin position="623"/>
        <end position="737"/>
    </location>
</feature>
<name>A0A8E0VEI4_9TREM</name>
<dbReference type="OrthoDB" id="6252479at2759"/>
<feature type="non-terminal residue" evidence="9">
    <location>
        <position position="1"/>
    </location>
</feature>
<dbReference type="AlphaFoldDB" id="A0A8E0VEI4"/>